<gene>
    <name evidence="7" type="ORF">SAMN04488700_1164</name>
</gene>
<dbReference type="GO" id="GO:0005886">
    <property type="term" value="C:plasma membrane"/>
    <property type="evidence" value="ECO:0007669"/>
    <property type="project" value="TreeGrafter"/>
</dbReference>
<evidence type="ECO:0000256" key="2">
    <source>
        <dbReference type="ARBA" id="ARBA00005268"/>
    </source>
</evidence>
<dbReference type="OrthoDB" id="9791807at2"/>
<evidence type="ECO:0000256" key="3">
    <source>
        <dbReference type="ARBA" id="ARBA00022692"/>
    </source>
</evidence>
<dbReference type="Proteomes" id="UP000193435">
    <property type="component" value="Unassembled WGS sequence"/>
</dbReference>
<feature type="transmembrane region" description="Helical" evidence="6">
    <location>
        <begin position="6"/>
        <end position="24"/>
    </location>
</feature>
<name>A0A1X7MZF4_9LACT</name>
<dbReference type="STRING" id="1073423.SAMN04488700_1164"/>
<dbReference type="AlphaFoldDB" id="A0A1X7MZF4"/>
<proteinExistence type="inferred from homology"/>
<dbReference type="InterPro" id="IPR005226">
    <property type="entry name" value="UPF0014_fam"/>
</dbReference>
<feature type="transmembrane region" description="Helical" evidence="6">
    <location>
        <begin position="190"/>
        <end position="208"/>
    </location>
</feature>
<evidence type="ECO:0000313" key="8">
    <source>
        <dbReference type="Proteomes" id="UP000193435"/>
    </source>
</evidence>
<keyword evidence="8" id="KW-1185">Reference proteome</keyword>
<sequence length="252" mass="27217">MDLSINNTSLVFAMGLVLVALAIVYREKLDLGKDIIIGVIRAVIQLVIVGYVLGYIFKLDNNIITFTMVLVIIFNASYNAGKRSQGLPNAFKISFIAILTATSLTLAILLLSGSLIFKPSQIVPITGMIASNSMIAIGISYRNLNGKFTDQRQQVLEKLALGADLKQASISIVRDSIKAGMSPTIDSAKTVGLVSLPGMMSGLMFAGVDPNDAIKYQIMVTFMLLSTTSIASVIASYMAYKNFYNEQKQLIG</sequence>
<evidence type="ECO:0000256" key="5">
    <source>
        <dbReference type="ARBA" id="ARBA00023136"/>
    </source>
</evidence>
<reference evidence="7 8" key="1">
    <citation type="submission" date="2017-04" db="EMBL/GenBank/DDBJ databases">
        <authorList>
            <person name="Afonso C.L."/>
            <person name="Miller P.J."/>
            <person name="Scott M.A."/>
            <person name="Spackman E."/>
            <person name="Goraichik I."/>
            <person name="Dimitrov K.M."/>
            <person name="Suarez D.L."/>
            <person name="Swayne D.E."/>
        </authorList>
    </citation>
    <scope>NUCLEOTIDE SEQUENCE [LARGE SCALE GENOMIC DNA]</scope>
    <source>
        <strain evidence="7 8">LMG26642</strain>
    </source>
</reference>
<feature type="transmembrane region" description="Helical" evidence="6">
    <location>
        <begin position="122"/>
        <end position="144"/>
    </location>
</feature>
<feature type="transmembrane region" description="Helical" evidence="6">
    <location>
        <begin position="93"/>
        <end position="116"/>
    </location>
</feature>
<protein>
    <submittedName>
        <fullName evidence="7">Putative ABC transport system permease protein</fullName>
    </submittedName>
</protein>
<feature type="transmembrane region" description="Helical" evidence="6">
    <location>
        <begin position="63"/>
        <end position="81"/>
    </location>
</feature>
<keyword evidence="4 6" id="KW-1133">Transmembrane helix</keyword>
<keyword evidence="3 6" id="KW-0812">Transmembrane</keyword>
<comment type="subcellular location">
    <subcellularLocation>
        <location evidence="1">Membrane</location>
        <topology evidence="1">Multi-pass membrane protein</topology>
    </subcellularLocation>
</comment>
<accession>A0A1X7MZF4</accession>
<feature type="transmembrane region" description="Helical" evidence="6">
    <location>
        <begin position="214"/>
        <end position="240"/>
    </location>
</feature>
<evidence type="ECO:0000256" key="6">
    <source>
        <dbReference type="SAM" id="Phobius"/>
    </source>
</evidence>
<evidence type="ECO:0000256" key="1">
    <source>
        <dbReference type="ARBA" id="ARBA00004141"/>
    </source>
</evidence>
<dbReference type="Pfam" id="PF03649">
    <property type="entry name" value="UPF0014"/>
    <property type="match status" value="1"/>
</dbReference>
<dbReference type="PANTHER" id="PTHR30028">
    <property type="entry name" value="UPF0014 INNER MEMBRANE PROTEIN YBBM-RELATED"/>
    <property type="match status" value="1"/>
</dbReference>
<organism evidence="7 8">
    <name type="scientific">Carnobacterium iners</name>
    <dbReference type="NCBI Taxonomy" id="1073423"/>
    <lineage>
        <taxon>Bacteria</taxon>
        <taxon>Bacillati</taxon>
        <taxon>Bacillota</taxon>
        <taxon>Bacilli</taxon>
        <taxon>Lactobacillales</taxon>
        <taxon>Carnobacteriaceae</taxon>
        <taxon>Carnobacterium</taxon>
    </lineage>
</organism>
<feature type="transmembrane region" description="Helical" evidence="6">
    <location>
        <begin position="36"/>
        <end position="57"/>
    </location>
</feature>
<evidence type="ECO:0000256" key="4">
    <source>
        <dbReference type="ARBA" id="ARBA00022989"/>
    </source>
</evidence>
<evidence type="ECO:0000313" key="7">
    <source>
        <dbReference type="EMBL" id="SMH30329.1"/>
    </source>
</evidence>
<dbReference type="RefSeq" id="WP_085559350.1">
    <property type="nucleotide sequence ID" value="NZ_FOAH01000001.1"/>
</dbReference>
<dbReference type="PANTHER" id="PTHR30028:SF0">
    <property type="entry name" value="PROTEIN ALUMINUM SENSITIVE 3"/>
    <property type="match status" value="1"/>
</dbReference>
<comment type="similarity">
    <text evidence="2">Belongs to the UPF0014 family.</text>
</comment>
<keyword evidence="5 6" id="KW-0472">Membrane</keyword>
<dbReference type="EMBL" id="FXBJ01000002">
    <property type="protein sequence ID" value="SMH30329.1"/>
    <property type="molecule type" value="Genomic_DNA"/>
</dbReference>